<dbReference type="AlphaFoldDB" id="A0A6G4XSR3"/>
<dbReference type="InterPro" id="IPR017441">
    <property type="entry name" value="Protein_kinase_ATP_BS"/>
</dbReference>
<dbReference type="InterPro" id="IPR000719">
    <property type="entry name" value="Prot_kinase_dom"/>
</dbReference>
<dbReference type="InterPro" id="IPR011047">
    <property type="entry name" value="Quinoprotein_ADH-like_sf"/>
</dbReference>
<evidence type="ECO:0000256" key="1">
    <source>
        <dbReference type="ARBA" id="ARBA00022679"/>
    </source>
</evidence>
<keyword evidence="4 5" id="KW-0067">ATP-binding</keyword>
<organism evidence="9 10">
    <name type="scientific">Streptomyces mesophilus</name>
    <dbReference type="NCBI Taxonomy" id="1775132"/>
    <lineage>
        <taxon>Bacteria</taxon>
        <taxon>Bacillati</taxon>
        <taxon>Actinomycetota</taxon>
        <taxon>Actinomycetes</taxon>
        <taxon>Kitasatosporales</taxon>
        <taxon>Streptomycetaceae</taxon>
        <taxon>Streptomyces</taxon>
    </lineage>
</organism>
<dbReference type="Gene3D" id="2.130.10.10">
    <property type="entry name" value="YVTN repeat-like/Quinoprotein amine dehydrogenase"/>
    <property type="match status" value="1"/>
</dbReference>
<evidence type="ECO:0000256" key="2">
    <source>
        <dbReference type="ARBA" id="ARBA00022741"/>
    </source>
</evidence>
<keyword evidence="10" id="KW-1185">Reference proteome</keyword>
<name>A0A6G4XSR3_9ACTN</name>
<feature type="region of interest" description="Disordered" evidence="6">
    <location>
        <begin position="370"/>
        <end position="395"/>
    </location>
</feature>
<dbReference type="InterPro" id="IPR011009">
    <property type="entry name" value="Kinase-like_dom_sf"/>
</dbReference>
<feature type="region of interest" description="Disordered" evidence="6">
    <location>
        <begin position="275"/>
        <end position="343"/>
    </location>
</feature>
<evidence type="ECO:0000256" key="4">
    <source>
        <dbReference type="ARBA" id="ARBA00022840"/>
    </source>
</evidence>
<sequence>MPLREDDPHAVGAYRLSDRLGSGGMGTVFLGHAPSGRDVAIKVIHEQYAGDPVFRTRFRQEVAAARRVSGAFTAAVVDADSEARRPWMATQYVPGPTLADRLRDQGPVQGGELRRLALGLAEALGDIHRAGVVHRDLKPANVLMAADGPRVIDFGISRAAENQALTATGHVMGTPPFMSPEQLSDPRSTGTASDVFSLAALLVYAVRGKGPFDADSPYLTAYRVVNEMPELDGVPQPLREVVAGCLAKEPGERPALDVVAHELRRLPERTAQTVVWPAAGDQQTLTMRSTPARGPGSDAHRPASDTPWPEAASLPPVGTLGPVESAESEASERSEGSATAAKPRRRARILLAAGALVVVAAVGAAVAVFGPDSGGGRTGGKGSTTAPAAPRTALPAGWKPWQTSLVGAAERGGRPPERWRHFADVQECVVEGAAAFCGGGSILTVRIDLATGAVLWRAPAPAGLGESESGMHDSSPLGAGGGKVIVLEAQPGERAQITALDAATGKRVWSRPASTGVSSAAVVDGLVATLDPDDTSITARDLSSGRTVWTTPVMPEQMCMPVELGGAIYARCDAETEDGKTYRLALKRLDPADGNAHELPVVADAEGAVSVLDDGRLVIPVAGGEQPDPEGGFDWVTRYTSLTLMDPTGKRKRATVRLAKPVEGTGVDILGSAMYVRRTDGTVTAVDVHSGRQLWSTPTSLERPGTPLVLDGVLYLASSSGRVLALDARTGEELWQTPPRNAPVDAASWGGPEVLRAEGALVVSSSGGTVFSFDPAKPPK</sequence>
<evidence type="ECO:0000313" key="10">
    <source>
        <dbReference type="Proteomes" id="UP000481109"/>
    </source>
</evidence>
<evidence type="ECO:0000256" key="3">
    <source>
        <dbReference type="ARBA" id="ARBA00022777"/>
    </source>
</evidence>
<feature type="domain" description="Protein kinase" evidence="8">
    <location>
        <begin position="14"/>
        <end position="264"/>
    </location>
</feature>
<dbReference type="Pfam" id="PF13360">
    <property type="entry name" value="PQQ_2"/>
    <property type="match status" value="2"/>
</dbReference>
<feature type="compositionally biased region" description="Gly residues" evidence="6">
    <location>
        <begin position="372"/>
        <end position="382"/>
    </location>
</feature>
<dbReference type="InterPro" id="IPR008271">
    <property type="entry name" value="Ser/Thr_kinase_AS"/>
</dbReference>
<dbReference type="PROSITE" id="PS00108">
    <property type="entry name" value="PROTEIN_KINASE_ST"/>
    <property type="match status" value="1"/>
</dbReference>
<dbReference type="PROSITE" id="PS50011">
    <property type="entry name" value="PROTEIN_KINASE_DOM"/>
    <property type="match status" value="1"/>
</dbReference>
<dbReference type="PROSITE" id="PS00107">
    <property type="entry name" value="PROTEIN_KINASE_ATP"/>
    <property type="match status" value="1"/>
</dbReference>
<keyword evidence="1" id="KW-0808">Transferase</keyword>
<evidence type="ECO:0000256" key="7">
    <source>
        <dbReference type="SAM" id="Phobius"/>
    </source>
</evidence>
<evidence type="ECO:0000259" key="8">
    <source>
        <dbReference type="PROSITE" id="PS50011"/>
    </source>
</evidence>
<evidence type="ECO:0000313" key="9">
    <source>
        <dbReference type="EMBL" id="NGO80626.1"/>
    </source>
</evidence>
<dbReference type="RefSeq" id="WP_165336045.1">
    <property type="nucleotide sequence ID" value="NZ_JAAKZW010000234.1"/>
</dbReference>
<feature type="transmembrane region" description="Helical" evidence="7">
    <location>
        <begin position="349"/>
        <end position="369"/>
    </location>
</feature>
<dbReference type="CDD" id="cd14014">
    <property type="entry name" value="STKc_PknB_like"/>
    <property type="match status" value="1"/>
</dbReference>
<dbReference type="GO" id="GO:0005524">
    <property type="term" value="F:ATP binding"/>
    <property type="evidence" value="ECO:0007669"/>
    <property type="project" value="UniProtKB-UniRule"/>
</dbReference>
<dbReference type="InterPro" id="IPR018391">
    <property type="entry name" value="PQQ_b-propeller_rpt"/>
</dbReference>
<dbReference type="Gene3D" id="2.40.128.630">
    <property type="match status" value="1"/>
</dbReference>
<comment type="caution">
    <text evidence="9">The sequence shown here is derived from an EMBL/GenBank/DDBJ whole genome shotgun (WGS) entry which is preliminary data.</text>
</comment>
<evidence type="ECO:0000256" key="6">
    <source>
        <dbReference type="SAM" id="MobiDB-lite"/>
    </source>
</evidence>
<dbReference type="SMART" id="SM00564">
    <property type="entry name" value="PQQ"/>
    <property type="match status" value="4"/>
</dbReference>
<gene>
    <name evidence="9" type="ORF">G6045_33960</name>
</gene>
<proteinExistence type="predicted"/>
<dbReference type="SMART" id="SM00220">
    <property type="entry name" value="S_TKc"/>
    <property type="match status" value="1"/>
</dbReference>
<evidence type="ECO:0000256" key="5">
    <source>
        <dbReference type="PROSITE-ProRule" id="PRU10141"/>
    </source>
</evidence>
<dbReference type="InterPro" id="IPR002372">
    <property type="entry name" value="PQQ_rpt_dom"/>
</dbReference>
<dbReference type="Proteomes" id="UP000481109">
    <property type="component" value="Unassembled WGS sequence"/>
</dbReference>
<dbReference type="Gene3D" id="1.10.510.10">
    <property type="entry name" value="Transferase(Phosphotransferase) domain 1"/>
    <property type="match status" value="1"/>
</dbReference>
<accession>A0A6G4XSR3</accession>
<dbReference type="EMBL" id="JAAKZW010000234">
    <property type="protein sequence ID" value="NGO80626.1"/>
    <property type="molecule type" value="Genomic_DNA"/>
</dbReference>
<keyword evidence="3" id="KW-0418">Kinase</keyword>
<keyword evidence="2 5" id="KW-0547">Nucleotide-binding</keyword>
<reference evidence="9 10" key="1">
    <citation type="submission" date="2020-02" db="EMBL/GenBank/DDBJ databases">
        <title>Whole-genome analyses of novel actinobacteria.</title>
        <authorList>
            <person name="Sahin N."/>
            <person name="Tokatli A."/>
        </authorList>
    </citation>
    <scope>NUCLEOTIDE SEQUENCE [LARGE SCALE GENOMIC DNA]</scope>
    <source>
        <strain evidence="9 10">YC504</strain>
    </source>
</reference>
<dbReference type="SUPFAM" id="SSF56112">
    <property type="entry name" value="Protein kinase-like (PK-like)"/>
    <property type="match status" value="1"/>
</dbReference>
<keyword evidence="7" id="KW-0472">Membrane</keyword>
<dbReference type="GO" id="GO:0004674">
    <property type="term" value="F:protein serine/threonine kinase activity"/>
    <property type="evidence" value="ECO:0007669"/>
    <property type="project" value="TreeGrafter"/>
</dbReference>
<dbReference type="InterPro" id="IPR015943">
    <property type="entry name" value="WD40/YVTN_repeat-like_dom_sf"/>
</dbReference>
<dbReference type="Pfam" id="PF00069">
    <property type="entry name" value="Pkinase"/>
    <property type="match status" value="1"/>
</dbReference>
<protein>
    <submittedName>
        <fullName evidence="9">PQQ-binding-like beta-propeller repeat protein</fullName>
    </submittedName>
</protein>
<keyword evidence="7" id="KW-1133">Transmembrane helix</keyword>
<keyword evidence="7" id="KW-0812">Transmembrane</keyword>
<dbReference type="PANTHER" id="PTHR43289">
    <property type="entry name" value="MITOGEN-ACTIVATED PROTEIN KINASE KINASE KINASE 20-RELATED"/>
    <property type="match status" value="1"/>
</dbReference>
<dbReference type="PANTHER" id="PTHR43289:SF34">
    <property type="entry name" value="SERINE_THREONINE-PROTEIN KINASE YBDM-RELATED"/>
    <property type="match status" value="1"/>
</dbReference>
<feature type="binding site" evidence="5">
    <location>
        <position position="42"/>
    </location>
    <ligand>
        <name>ATP</name>
        <dbReference type="ChEBI" id="CHEBI:30616"/>
    </ligand>
</feature>
<feature type="compositionally biased region" description="Low complexity" evidence="6">
    <location>
        <begin position="384"/>
        <end position="395"/>
    </location>
</feature>
<dbReference type="Gene3D" id="3.30.200.20">
    <property type="entry name" value="Phosphorylase Kinase, domain 1"/>
    <property type="match status" value="1"/>
</dbReference>
<dbReference type="SUPFAM" id="SSF50998">
    <property type="entry name" value="Quinoprotein alcohol dehydrogenase-like"/>
    <property type="match status" value="2"/>
</dbReference>